<dbReference type="PANTHER" id="PTHR30537:SF5">
    <property type="entry name" value="HTH-TYPE TRANSCRIPTIONAL ACTIVATOR TTDR-RELATED"/>
    <property type="match status" value="1"/>
</dbReference>
<keyword evidence="4" id="KW-0804">Transcription</keyword>
<dbReference type="Pfam" id="PF00126">
    <property type="entry name" value="HTH_1"/>
    <property type="match status" value="1"/>
</dbReference>
<reference evidence="6 7" key="1">
    <citation type="submission" date="2024-04" db="EMBL/GenBank/DDBJ databases">
        <title>Draft genome sequence of Sessilibacter corallicola NBRC 116591.</title>
        <authorList>
            <person name="Miyakawa T."/>
            <person name="Kusuya Y."/>
            <person name="Miura T."/>
        </authorList>
    </citation>
    <scope>NUCLEOTIDE SEQUENCE [LARGE SCALE GENOMIC DNA]</scope>
    <source>
        <strain evidence="6 7">KU-00831-HH</strain>
    </source>
</reference>
<accession>A0ABQ0AB92</accession>
<dbReference type="PRINTS" id="PR00039">
    <property type="entry name" value="HTHLYSR"/>
</dbReference>
<dbReference type="Proteomes" id="UP001465153">
    <property type="component" value="Unassembled WGS sequence"/>
</dbReference>
<keyword evidence="3" id="KW-0238">DNA-binding</keyword>
<evidence type="ECO:0000313" key="7">
    <source>
        <dbReference type="Proteomes" id="UP001465153"/>
    </source>
</evidence>
<dbReference type="InterPro" id="IPR036388">
    <property type="entry name" value="WH-like_DNA-bd_sf"/>
</dbReference>
<sequence length="297" mass="33077">MDKLHAMHVFVAIAEVGSFAHAARNLALSPPAATRAISALEEQLGVKLFQRTTRHVRLTDAGQRYFTDCKRILGEIKSAEDAVNGIVGEAAGQLVVTAPILFGRKYVLPSILEYLNEHPKVEITTMFIDRVVNLMEEDIDVSVRIGVLPDSSLHSIKLGEVGIVTCASPEYLEHHGTPEQPEDLANHKLIQIRTLGNQDSWRYMVNQREVVVRNHSSLVVNQNQAAIDAAVASFGITRVLSYQIDEHVKNKSLVPILQDYALPKWPVNILHREGRNPSAKMRGFIDLLTKDVRENLS</sequence>
<comment type="similarity">
    <text evidence="1">Belongs to the LysR transcriptional regulatory family.</text>
</comment>
<proteinExistence type="inferred from homology"/>
<evidence type="ECO:0000256" key="4">
    <source>
        <dbReference type="ARBA" id="ARBA00023163"/>
    </source>
</evidence>
<feature type="domain" description="HTH lysR-type" evidence="5">
    <location>
        <begin position="1"/>
        <end position="59"/>
    </location>
</feature>
<evidence type="ECO:0000256" key="1">
    <source>
        <dbReference type="ARBA" id="ARBA00009437"/>
    </source>
</evidence>
<dbReference type="CDD" id="cd08471">
    <property type="entry name" value="PBP2_CrgA_like_2"/>
    <property type="match status" value="1"/>
</dbReference>
<dbReference type="PROSITE" id="PS50931">
    <property type="entry name" value="HTH_LYSR"/>
    <property type="match status" value="1"/>
</dbReference>
<evidence type="ECO:0000313" key="6">
    <source>
        <dbReference type="EMBL" id="GAA6168886.1"/>
    </source>
</evidence>
<dbReference type="SUPFAM" id="SSF46785">
    <property type="entry name" value="Winged helix' DNA-binding domain"/>
    <property type="match status" value="1"/>
</dbReference>
<gene>
    <name evidence="6" type="ORF">NBRC116591_26970</name>
</gene>
<dbReference type="InterPro" id="IPR005119">
    <property type="entry name" value="LysR_subst-bd"/>
</dbReference>
<dbReference type="RefSeq" id="WP_353303583.1">
    <property type="nucleotide sequence ID" value="NZ_BAABWN010000008.1"/>
</dbReference>
<evidence type="ECO:0000256" key="2">
    <source>
        <dbReference type="ARBA" id="ARBA00023015"/>
    </source>
</evidence>
<keyword evidence="2" id="KW-0805">Transcription regulation</keyword>
<organism evidence="6 7">
    <name type="scientific">Sessilibacter corallicola</name>
    <dbReference type="NCBI Taxonomy" id="2904075"/>
    <lineage>
        <taxon>Bacteria</taxon>
        <taxon>Pseudomonadati</taxon>
        <taxon>Pseudomonadota</taxon>
        <taxon>Gammaproteobacteria</taxon>
        <taxon>Cellvibrionales</taxon>
        <taxon>Cellvibrionaceae</taxon>
        <taxon>Sessilibacter</taxon>
    </lineage>
</organism>
<dbReference type="InterPro" id="IPR000847">
    <property type="entry name" value="LysR_HTH_N"/>
</dbReference>
<dbReference type="Pfam" id="PF03466">
    <property type="entry name" value="LysR_substrate"/>
    <property type="match status" value="1"/>
</dbReference>
<dbReference type="PANTHER" id="PTHR30537">
    <property type="entry name" value="HTH-TYPE TRANSCRIPTIONAL REGULATOR"/>
    <property type="match status" value="1"/>
</dbReference>
<dbReference type="Gene3D" id="3.40.190.290">
    <property type="match status" value="1"/>
</dbReference>
<dbReference type="Gene3D" id="1.10.10.10">
    <property type="entry name" value="Winged helix-like DNA-binding domain superfamily/Winged helix DNA-binding domain"/>
    <property type="match status" value="1"/>
</dbReference>
<protein>
    <submittedName>
        <fullName evidence="6">LysR family transcriptional regulator</fullName>
    </submittedName>
</protein>
<evidence type="ECO:0000259" key="5">
    <source>
        <dbReference type="PROSITE" id="PS50931"/>
    </source>
</evidence>
<name>A0ABQ0AB92_9GAMM</name>
<dbReference type="InterPro" id="IPR058163">
    <property type="entry name" value="LysR-type_TF_proteobact-type"/>
</dbReference>
<dbReference type="InterPro" id="IPR036390">
    <property type="entry name" value="WH_DNA-bd_sf"/>
</dbReference>
<evidence type="ECO:0000256" key="3">
    <source>
        <dbReference type="ARBA" id="ARBA00023125"/>
    </source>
</evidence>
<keyword evidence="7" id="KW-1185">Reference proteome</keyword>
<comment type="caution">
    <text evidence="6">The sequence shown here is derived from an EMBL/GenBank/DDBJ whole genome shotgun (WGS) entry which is preliminary data.</text>
</comment>
<dbReference type="SUPFAM" id="SSF53850">
    <property type="entry name" value="Periplasmic binding protein-like II"/>
    <property type="match status" value="1"/>
</dbReference>
<dbReference type="EMBL" id="BAABWN010000008">
    <property type="protein sequence ID" value="GAA6168886.1"/>
    <property type="molecule type" value="Genomic_DNA"/>
</dbReference>